<organism evidence="1 2">
    <name type="scientific">Prosthecodimorpha staleyi</name>
    <dbReference type="NCBI Taxonomy" id="2840188"/>
    <lineage>
        <taxon>Bacteria</taxon>
        <taxon>Pseudomonadati</taxon>
        <taxon>Pseudomonadota</taxon>
        <taxon>Alphaproteobacteria</taxon>
        <taxon>Hyphomicrobiales</taxon>
        <taxon>Ancalomicrobiaceae</taxon>
        <taxon>Prosthecodimorpha</taxon>
    </lineage>
</organism>
<evidence type="ECO:0000313" key="1">
    <source>
        <dbReference type="EMBL" id="MBT9290648.1"/>
    </source>
</evidence>
<dbReference type="AlphaFoldDB" id="A0A947D5E4"/>
<proteinExistence type="predicted"/>
<comment type="caution">
    <text evidence="1">The sequence shown here is derived from an EMBL/GenBank/DDBJ whole genome shotgun (WGS) entry which is preliminary data.</text>
</comment>
<keyword evidence="2" id="KW-1185">Reference proteome</keyword>
<dbReference type="EMBL" id="JAHHZF010000006">
    <property type="protein sequence ID" value="MBT9290648.1"/>
    <property type="molecule type" value="Genomic_DNA"/>
</dbReference>
<protein>
    <submittedName>
        <fullName evidence="1">Uncharacterized protein</fullName>
    </submittedName>
</protein>
<name>A0A947D5E4_9HYPH</name>
<evidence type="ECO:0000313" key="2">
    <source>
        <dbReference type="Proteomes" id="UP000766595"/>
    </source>
</evidence>
<reference evidence="1 2" key="1">
    <citation type="submission" date="2021-06" db="EMBL/GenBank/DDBJ databases">
        <authorList>
            <person name="Grouzdev D.S."/>
            <person name="Koziaeva V."/>
        </authorList>
    </citation>
    <scope>NUCLEOTIDE SEQUENCE [LARGE SCALE GENOMIC DNA]</scope>
    <source>
        <strain evidence="1 2">22</strain>
    </source>
</reference>
<accession>A0A947D5E4</accession>
<sequence>MRETSIGRLRRAGSPGPQEKTFSAVAAAALLSAALAVPVRAETREAVVGKMSVSYESSRWTLTNVSPDGLMLTPSDPHDRKRSRVAVLRSPLNCAGLAKVHLPDSLYVVPTIAPDSLAGRRGERHTAHTLCRNATPRGELLCVPTPSGTYALIATIASCRSGPGFGRGDPFEEFFDSVRFLP</sequence>
<dbReference type="Proteomes" id="UP000766595">
    <property type="component" value="Unassembled WGS sequence"/>
</dbReference>
<dbReference type="RefSeq" id="WP_261969231.1">
    <property type="nucleotide sequence ID" value="NZ_JAHHZF010000006.1"/>
</dbReference>
<gene>
    <name evidence="1" type="ORF">KL771_14350</name>
</gene>